<dbReference type="PIRSF" id="PIRSF011396">
    <property type="entry name" value="Trp_halogenase"/>
    <property type="match status" value="1"/>
</dbReference>
<keyword evidence="2" id="KW-0274">FAD</keyword>
<keyword evidence="2" id="KW-0285">Flavoprotein</keyword>
<dbReference type="PANTHER" id="PTHR43747">
    <property type="entry name" value="FAD-BINDING PROTEIN"/>
    <property type="match status" value="1"/>
</dbReference>
<dbReference type="Pfam" id="PF04820">
    <property type="entry name" value="Trp_halogenase"/>
    <property type="match status" value="1"/>
</dbReference>
<dbReference type="PATRIC" id="fig|1365257.3.peg.4351"/>
<dbReference type="InterPro" id="IPR033856">
    <property type="entry name" value="Trp_halogen"/>
</dbReference>
<dbReference type="GO" id="GO:0000166">
    <property type="term" value="F:nucleotide binding"/>
    <property type="evidence" value="ECO:0007669"/>
    <property type="project" value="UniProtKB-KW"/>
</dbReference>
<evidence type="ECO:0000256" key="2">
    <source>
        <dbReference type="PIRSR" id="PIRSR011396-2"/>
    </source>
</evidence>
<keyword evidence="2" id="KW-0547">Nucleotide-binding</keyword>
<evidence type="ECO:0000256" key="1">
    <source>
        <dbReference type="PIRSR" id="PIRSR011396-1"/>
    </source>
</evidence>
<feature type="binding site" evidence="2">
    <location>
        <position position="192"/>
    </location>
    <ligand>
        <name>FAD</name>
        <dbReference type="ChEBI" id="CHEBI:57692"/>
    </ligand>
</feature>
<dbReference type="PANTHER" id="PTHR43747:SF4">
    <property type="entry name" value="FLAVIN-DEPENDENT TRYPTOPHAN HALOGENASE"/>
    <property type="match status" value="1"/>
</dbReference>
<comment type="caution">
    <text evidence="3">The sequence shown here is derived from an EMBL/GenBank/DDBJ whole genome shotgun (WGS) entry which is preliminary data.</text>
</comment>
<feature type="binding site" evidence="2">
    <location>
        <position position="340"/>
    </location>
    <ligand>
        <name>FAD</name>
        <dbReference type="ChEBI" id="CHEBI:57692"/>
    </ligand>
</feature>
<dbReference type="AlphaFoldDB" id="A0A167JPM5"/>
<organism evidence="3 4">
    <name type="scientific">Pseudoalteromonas luteoviolacea S4060-1</name>
    <dbReference type="NCBI Taxonomy" id="1365257"/>
    <lineage>
        <taxon>Bacteria</taxon>
        <taxon>Pseudomonadati</taxon>
        <taxon>Pseudomonadota</taxon>
        <taxon>Gammaproteobacteria</taxon>
        <taxon>Alteromonadales</taxon>
        <taxon>Pseudoalteromonadaceae</taxon>
        <taxon>Pseudoalteromonas</taxon>
    </lineage>
</organism>
<dbReference type="Proteomes" id="UP000076661">
    <property type="component" value="Unassembled WGS sequence"/>
</dbReference>
<gene>
    <name evidence="3" type="ORF">N478_05170</name>
</gene>
<dbReference type="InterPro" id="IPR050816">
    <property type="entry name" value="Flavin-dep_Halogenase_NPB"/>
</dbReference>
<sequence>MSEQSIKSITIVGGGSSGWMTAAYLNELYNSKSHKIDITLIESKDIGILGVGEATVHSIRYFFAAMGINEQELMRETQATYKSGIMFRNWMKPTESGDTHEYFHPFEQQQLGSNIDIATAWLLSDRNKQERYDEGVCLSSHTIKHALSPKLPNSTGYKAPTPYGYHLDATQMARFLKTKCTAAGVKHVEATVTDISVVNGNIDTVHTEKGDFSADVFIDCTGFKGLLINKVSSNNWESFEEALPCNKAVAIQRKLPANKTPNPYTVATALSNGWVWQIDLANRQGTGYVYDGNRLTKKEAEEELKSFLGDESEFIKTTHIDMQIGRRKEFWVGNCICVGLSGGFIEPLESTGLHLINLGARLLSTHLTGTQVPLSVKDSYNRLMRHAYDDLKQFIVLHYCLTDRDDSEFWVQARKSVEHCPELIEKLALWRNKPCEFADIGSAGTSCFTDENYRYILYGMGHAPKLNIEYDYSEHEAVFDELQNRIKRLIGSVMTHEDALKRINS</sequence>
<evidence type="ECO:0000313" key="4">
    <source>
        <dbReference type="Proteomes" id="UP000076661"/>
    </source>
</evidence>
<dbReference type="GO" id="GO:0004497">
    <property type="term" value="F:monooxygenase activity"/>
    <property type="evidence" value="ECO:0007669"/>
    <property type="project" value="InterPro"/>
</dbReference>
<protein>
    <recommendedName>
        <fullName evidence="5">Tryptophan halogenase</fullName>
    </recommendedName>
</protein>
<proteinExistence type="predicted"/>
<dbReference type="InterPro" id="IPR036188">
    <property type="entry name" value="FAD/NAD-bd_sf"/>
</dbReference>
<dbReference type="RefSeq" id="WP_063382584.1">
    <property type="nucleotide sequence ID" value="NZ_AUXX01000045.1"/>
</dbReference>
<dbReference type="InterPro" id="IPR006905">
    <property type="entry name" value="Flavin_halogenase"/>
</dbReference>
<evidence type="ECO:0000313" key="3">
    <source>
        <dbReference type="EMBL" id="KZN61463.1"/>
    </source>
</evidence>
<dbReference type="EMBL" id="AUXX01000045">
    <property type="protein sequence ID" value="KZN61463.1"/>
    <property type="molecule type" value="Genomic_DNA"/>
</dbReference>
<dbReference type="Gene3D" id="3.50.50.60">
    <property type="entry name" value="FAD/NAD(P)-binding domain"/>
    <property type="match status" value="1"/>
</dbReference>
<accession>A0A167JPM5</accession>
<dbReference type="SUPFAM" id="SSF51905">
    <property type="entry name" value="FAD/NAD(P)-binding domain"/>
    <property type="match status" value="1"/>
</dbReference>
<feature type="binding site" evidence="2">
    <location>
        <position position="349"/>
    </location>
    <ligand>
        <name>L-tryptophan</name>
        <dbReference type="ChEBI" id="CHEBI:57912"/>
    </ligand>
</feature>
<name>A0A167JPM5_9GAMM</name>
<feature type="active site" evidence="1">
    <location>
        <position position="82"/>
    </location>
</feature>
<feature type="binding site" evidence="2">
    <location>
        <position position="82"/>
    </location>
    <ligand>
        <name>7-chloro-L-tryptophan</name>
        <dbReference type="ChEBI" id="CHEBI:58713"/>
    </ligand>
</feature>
<evidence type="ECO:0008006" key="5">
    <source>
        <dbReference type="Google" id="ProtNLM"/>
    </source>
</evidence>
<reference evidence="3 4" key="1">
    <citation type="submission" date="2013-07" db="EMBL/GenBank/DDBJ databases">
        <title>Comparative Genomic and Metabolomic Analysis of Twelve Strains of Pseudoalteromonas luteoviolacea.</title>
        <authorList>
            <person name="Vynne N.G."/>
            <person name="Mansson M."/>
            <person name="Gram L."/>
        </authorList>
    </citation>
    <scope>NUCLEOTIDE SEQUENCE [LARGE SCALE GENOMIC DNA]</scope>
    <source>
        <strain evidence="3 4">S4060-1</strain>
    </source>
</reference>